<name>A0A1X0J7T3_9MYCO</name>
<dbReference type="Proteomes" id="UP000192434">
    <property type="component" value="Unassembled WGS sequence"/>
</dbReference>
<evidence type="ECO:0000256" key="1">
    <source>
        <dbReference type="SAM" id="SignalP"/>
    </source>
</evidence>
<proteinExistence type="predicted"/>
<evidence type="ECO:0000313" key="3">
    <source>
        <dbReference type="Proteomes" id="UP000192434"/>
    </source>
</evidence>
<dbReference type="PROSITE" id="PS51257">
    <property type="entry name" value="PROKAR_LIPOPROTEIN"/>
    <property type="match status" value="1"/>
</dbReference>
<protein>
    <recommendedName>
        <fullName evidence="4">Lipoprotein</fullName>
    </recommendedName>
</protein>
<dbReference type="EMBL" id="MVII01000011">
    <property type="protein sequence ID" value="ORB58446.1"/>
    <property type="molecule type" value="Genomic_DNA"/>
</dbReference>
<dbReference type="AlphaFoldDB" id="A0A1X0J7T3"/>
<comment type="caution">
    <text evidence="2">The sequence shown here is derived from an EMBL/GenBank/DDBJ whole genome shotgun (WGS) entry which is preliminary data.</text>
</comment>
<feature type="chain" id="PRO_5038726503" description="Lipoprotein" evidence="1">
    <location>
        <begin position="17"/>
        <end position="134"/>
    </location>
</feature>
<sequence length="134" mass="13830">MKMKIVLAIAGPLLMAACGNSERQAGAVTSSAQAPKGIVEAITTAGGSCGQPDKRGEQKCVLSGIGFKLGAGESWTRQSGSRAMACKGGYINANYTVLTNEHWVIAVDHTAELDAIQNALAGHGVPADVRNYCP</sequence>
<gene>
    <name evidence="2" type="ORF">BST43_10610</name>
</gene>
<evidence type="ECO:0000313" key="2">
    <source>
        <dbReference type="EMBL" id="ORB58446.1"/>
    </source>
</evidence>
<feature type="signal peptide" evidence="1">
    <location>
        <begin position="1"/>
        <end position="16"/>
    </location>
</feature>
<keyword evidence="1" id="KW-0732">Signal</keyword>
<evidence type="ECO:0008006" key="4">
    <source>
        <dbReference type="Google" id="ProtNLM"/>
    </source>
</evidence>
<dbReference type="OrthoDB" id="9967305at2"/>
<organism evidence="2 3">
    <name type="scientific">Mycobacteroides saopaulense</name>
    <dbReference type="NCBI Taxonomy" id="1578165"/>
    <lineage>
        <taxon>Bacteria</taxon>
        <taxon>Bacillati</taxon>
        <taxon>Actinomycetota</taxon>
        <taxon>Actinomycetes</taxon>
        <taxon>Mycobacteriales</taxon>
        <taxon>Mycobacteriaceae</taxon>
        <taxon>Mycobacteroides</taxon>
    </lineage>
</organism>
<reference evidence="2 3" key="1">
    <citation type="submission" date="2016-12" db="EMBL/GenBank/DDBJ databases">
        <title>The new phylogeny of genus Mycobacterium.</title>
        <authorList>
            <person name="Tortoli E."/>
            <person name="Trovato A."/>
            <person name="Cirillo D.M."/>
        </authorList>
    </citation>
    <scope>NUCLEOTIDE SEQUENCE [LARGE SCALE GENOMIC DNA]</scope>
    <source>
        <strain evidence="2 3">CCUG 66554</strain>
    </source>
</reference>
<accession>A0A1X0J7T3</accession>
<dbReference type="RefSeq" id="WP_057963500.1">
    <property type="nucleotide sequence ID" value="NZ_MVII01000011.1"/>
</dbReference>